<dbReference type="InterPro" id="IPR052020">
    <property type="entry name" value="Cyclic_di-GMP/3'3'-cGAMP_PDE"/>
</dbReference>
<organism evidence="4 5">
    <name type="scientific">Colwellia psychrerythraea</name>
    <name type="common">Vibrio psychroerythus</name>
    <dbReference type="NCBI Taxonomy" id="28229"/>
    <lineage>
        <taxon>Bacteria</taxon>
        <taxon>Pseudomonadati</taxon>
        <taxon>Pseudomonadota</taxon>
        <taxon>Gammaproteobacteria</taxon>
        <taxon>Alteromonadales</taxon>
        <taxon>Colwelliaceae</taxon>
        <taxon>Colwellia</taxon>
    </lineage>
</organism>
<accession>A0A099KAQ6</accession>
<dbReference type="SMART" id="SM00448">
    <property type="entry name" value="REC"/>
    <property type="match status" value="1"/>
</dbReference>
<dbReference type="GO" id="GO:0000160">
    <property type="term" value="P:phosphorelay signal transduction system"/>
    <property type="evidence" value="ECO:0007669"/>
    <property type="project" value="InterPro"/>
</dbReference>
<dbReference type="RefSeq" id="WP_033095881.1">
    <property type="nucleotide sequence ID" value="NZ_JQED01000056.1"/>
</dbReference>
<dbReference type="InterPro" id="IPR003607">
    <property type="entry name" value="HD/PDEase_dom"/>
</dbReference>
<dbReference type="Pfam" id="PF00072">
    <property type="entry name" value="Response_reg"/>
    <property type="match status" value="1"/>
</dbReference>
<evidence type="ECO:0000313" key="4">
    <source>
        <dbReference type="EMBL" id="KGJ86668.1"/>
    </source>
</evidence>
<dbReference type="Gene3D" id="3.40.50.2300">
    <property type="match status" value="1"/>
</dbReference>
<dbReference type="InterPro" id="IPR011006">
    <property type="entry name" value="CheY-like_superfamily"/>
</dbReference>
<dbReference type="EMBL" id="JQED01000056">
    <property type="protein sequence ID" value="KGJ86668.1"/>
    <property type="molecule type" value="Genomic_DNA"/>
</dbReference>
<dbReference type="OrthoDB" id="9802066at2"/>
<dbReference type="SUPFAM" id="SSF52172">
    <property type="entry name" value="CheY-like"/>
    <property type="match status" value="1"/>
</dbReference>
<gene>
    <name evidence="4" type="ORF">ND2E_0840</name>
</gene>
<dbReference type="PROSITE" id="PS50110">
    <property type="entry name" value="RESPONSE_REGULATORY"/>
    <property type="match status" value="1"/>
</dbReference>
<dbReference type="PATRIC" id="fig|28229.4.peg.4335"/>
<dbReference type="GO" id="GO:0008081">
    <property type="term" value="F:phosphoric diester hydrolase activity"/>
    <property type="evidence" value="ECO:0007669"/>
    <property type="project" value="UniProtKB-ARBA"/>
</dbReference>
<name>A0A099KAQ6_COLPS</name>
<dbReference type="PROSITE" id="PS51832">
    <property type="entry name" value="HD_GYP"/>
    <property type="match status" value="1"/>
</dbReference>
<dbReference type="InterPro" id="IPR001789">
    <property type="entry name" value="Sig_transdc_resp-reg_receiver"/>
</dbReference>
<protein>
    <submittedName>
        <fullName evidence="4">Response regulator receiver protein</fullName>
    </submittedName>
</protein>
<feature type="domain" description="HD-GYP" evidence="3">
    <location>
        <begin position="175"/>
        <end position="371"/>
    </location>
</feature>
<dbReference type="Pfam" id="PF13487">
    <property type="entry name" value="HD_5"/>
    <property type="match status" value="1"/>
</dbReference>
<feature type="modified residue" description="4-aspartylphosphate" evidence="1">
    <location>
        <position position="54"/>
    </location>
</feature>
<dbReference type="AlphaFoldDB" id="A0A099KAQ6"/>
<evidence type="ECO:0000313" key="5">
    <source>
        <dbReference type="Proteomes" id="UP000029843"/>
    </source>
</evidence>
<proteinExistence type="predicted"/>
<keyword evidence="1" id="KW-0597">Phosphoprotein</keyword>
<reference evidence="4 5" key="1">
    <citation type="submission" date="2014-08" db="EMBL/GenBank/DDBJ databases">
        <title>Genomic and Phenotypic Diversity of Colwellia psychrerythraea strains from Disparate Marine Basins.</title>
        <authorList>
            <person name="Techtmann S.M."/>
            <person name="Stelling S.C."/>
            <person name="Utturkar S.M."/>
            <person name="Alshibli N."/>
            <person name="Harris A."/>
            <person name="Brown S.D."/>
            <person name="Hazen T.C."/>
        </authorList>
    </citation>
    <scope>NUCLEOTIDE SEQUENCE [LARGE SCALE GENOMIC DNA]</scope>
    <source>
        <strain evidence="4 5">ND2E</strain>
    </source>
</reference>
<dbReference type="Gene3D" id="1.10.3210.10">
    <property type="entry name" value="Hypothetical protein af1432"/>
    <property type="match status" value="1"/>
</dbReference>
<feature type="domain" description="Response regulatory" evidence="2">
    <location>
        <begin position="5"/>
        <end position="120"/>
    </location>
</feature>
<dbReference type="CDD" id="cd17569">
    <property type="entry name" value="REC_HupR-like"/>
    <property type="match status" value="1"/>
</dbReference>
<comment type="caution">
    <text evidence="4">The sequence shown here is derived from an EMBL/GenBank/DDBJ whole genome shotgun (WGS) entry which is preliminary data.</text>
</comment>
<dbReference type="Proteomes" id="UP000029843">
    <property type="component" value="Unassembled WGS sequence"/>
</dbReference>
<dbReference type="PANTHER" id="PTHR45228:SF8">
    <property type="entry name" value="TWO-COMPONENT RESPONSE REGULATOR-RELATED"/>
    <property type="match status" value="1"/>
</dbReference>
<sequence>MEKTSLLILDDEKEVLNALNRVLRKHFTLYLFTDANEAIGFYQDNPNIPLVLTDMRMPIMDGATFLGKIIEINPHCKRFLLTGHADINSTVIAVNEGKISHYFSKPWDNEELVSKLKNAYELYVNERKTKQLLKVNLAKNAELSLINSSLELETNKNQQKLKLISTREANNFGRLKKTFSTFIDIYAETICLHNQDSSRHNFRIAAHARMIAERHSCDKLTTFQIYIAGLLYETGKLSLEQTLLSKPFDSMTQQEKNLYSGFYQKSYELLKRVDELSYVAEIIKNIPVNYNGTSAPEHLAEEEIPLGSRIIAIVSMYDNLVNGRQSSVKTTTVGAKHRLKELAKTMFDPSLVKHYLTILEEHPSSSEGKVDYLLNCSDLREGMELTRDIVNADKKIMLTRETKLEQHHIDRLLDIEKSQGEFFLIYAR</sequence>
<dbReference type="InterPro" id="IPR037522">
    <property type="entry name" value="HD_GYP_dom"/>
</dbReference>
<dbReference type="PANTHER" id="PTHR45228">
    <property type="entry name" value="CYCLIC DI-GMP PHOSPHODIESTERASE TM_0186-RELATED"/>
    <property type="match status" value="1"/>
</dbReference>
<evidence type="ECO:0000256" key="1">
    <source>
        <dbReference type="PROSITE-ProRule" id="PRU00169"/>
    </source>
</evidence>
<evidence type="ECO:0000259" key="3">
    <source>
        <dbReference type="PROSITE" id="PS51832"/>
    </source>
</evidence>
<evidence type="ECO:0000259" key="2">
    <source>
        <dbReference type="PROSITE" id="PS50110"/>
    </source>
</evidence>
<dbReference type="CDD" id="cd00077">
    <property type="entry name" value="HDc"/>
    <property type="match status" value="1"/>
</dbReference>
<dbReference type="SUPFAM" id="SSF109604">
    <property type="entry name" value="HD-domain/PDEase-like"/>
    <property type="match status" value="1"/>
</dbReference>